<dbReference type="PANTHER" id="PTHR43297:SF2">
    <property type="entry name" value="DIPEPTIDE TRANSPORT ATP-BINDING PROTEIN DPPD"/>
    <property type="match status" value="1"/>
</dbReference>
<dbReference type="PROSITE" id="PS00211">
    <property type="entry name" value="ABC_TRANSPORTER_1"/>
    <property type="match status" value="1"/>
</dbReference>
<comment type="caution">
    <text evidence="8">The sequence shown here is derived from an EMBL/GenBank/DDBJ whole genome shotgun (WGS) entry which is preliminary data.</text>
</comment>
<organism evidence="8 9">
    <name type="scientific">Fusobacterium necrophorum subsp. funduliforme B35</name>
    <dbReference type="NCBI Taxonomy" id="1226633"/>
    <lineage>
        <taxon>Bacteria</taxon>
        <taxon>Fusobacteriati</taxon>
        <taxon>Fusobacteriota</taxon>
        <taxon>Fusobacteriia</taxon>
        <taxon>Fusobacteriales</taxon>
        <taxon>Fusobacteriaceae</taxon>
        <taxon>Fusobacterium</taxon>
    </lineage>
</organism>
<dbReference type="RefSeq" id="WP_005964855.1">
    <property type="nucleotide sequence ID" value="NZ_AOJP01000003.1"/>
</dbReference>
<gene>
    <name evidence="8" type="ORF">C095_06880</name>
</gene>
<comment type="subcellular location">
    <subcellularLocation>
        <location evidence="1">Cell membrane</location>
        <topology evidence="1">Peripheral membrane protein</topology>
    </subcellularLocation>
</comment>
<dbReference type="Pfam" id="PF00005">
    <property type="entry name" value="ABC_tran"/>
    <property type="match status" value="1"/>
</dbReference>
<dbReference type="GeneID" id="75076181"/>
<dbReference type="GO" id="GO:0016887">
    <property type="term" value="F:ATP hydrolysis activity"/>
    <property type="evidence" value="ECO:0007669"/>
    <property type="project" value="InterPro"/>
</dbReference>
<dbReference type="InterPro" id="IPR003593">
    <property type="entry name" value="AAA+_ATPase"/>
</dbReference>
<dbReference type="InterPro" id="IPR017871">
    <property type="entry name" value="ABC_transporter-like_CS"/>
</dbReference>
<proteinExistence type="inferred from homology"/>
<evidence type="ECO:0000256" key="1">
    <source>
        <dbReference type="ARBA" id="ARBA00004202"/>
    </source>
</evidence>
<dbReference type="PATRIC" id="fig|1226633.4.peg.1389"/>
<keyword evidence="6 8" id="KW-0067">ATP-binding</keyword>
<keyword evidence="3" id="KW-0813">Transport</keyword>
<dbReference type="AlphaFoldDB" id="A0A017H7T4"/>
<keyword evidence="7" id="KW-0472">Membrane</keyword>
<dbReference type="EMBL" id="AUZI01000016">
    <property type="protein sequence ID" value="KID49151.1"/>
    <property type="molecule type" value="Genomic_DNA"/>
</dbReference>
<dbReference type="PANTHER" id="PTHR43297">
    <property type="entry name" value="OLIGOPEPTIDE TRANSPORT ATP-BINDING PROTEIN APPD"/>
    <property type="match status" value="1"/>
</dbReference>
<dbReference type="SUPFAM" id="SSF52540">
    <property type="entry name" value="P-loop containing nucleoside triphosphate hydrolases"/>
    <property type="match status" value="1"/>
</dbReference>
<evidence type="ECO:0000256" key="7">
    <source>
        <dbReference type="ARBA" id="ARBA00023136"/>
    </source>
</evidence>
<evidence type="ECO:0000313" key="8">
    <source>
        <dbReference type="EMBL" id="KID49151.1"/>
    </source>
</evidence>
<dbReference type="CDD" id="cd03257">
    <property type="entry name" value="ABC_NikE_OppD_transporters"/>
    <property type="match status" value="1"/>
</dbReference>
<keyword evidence="4" id="KW-1003">Cell membrane</keyword>
<dbReference type="PROSITE" id="PS50893">
    <property type="entry name" value="ABC_TRANSPORTER_2"/>
    <property type="match status" value="1"/>
</dbReference>
<evidence type="ECO:0000313" key="9">
    <source>
        <dbReference type="Proteomes" id="UP000031184"/>
    </source>
</evidence>
<evidence type="ECO:0000256" key="2">
    <source>
        <dbReference type="ARBA" id="ARBA00005417"/>
    </source>
</evidence>
<sequence length="233" mass="26533">MRVLEIENLNLWIQEKHLLKQISLSISEREIVGLVGESGSGKTLFTKCILGILPESANMTYDGFEVRTELGAVFQNAFTSLNPTMKIGKQLKHLYISQYGNDKRWRKKAEDLLEKVGLGANKNVLKKYPHELSGGEQQRVVIVGALLGEPKFLIADEVTTALDVETKQEIIHLFQTLRNDLGIAVLFITHDISLLQDFATKIYVMYQGELVDETHAYGKRLFQLSQNSWRRER</sequence>
<protein>
    <submittedName>
        <fullName evidence="8">Peptide ABC transporter ATP-binding protein</fullName>
    </submittedName>
</protein>
<evidence type="ECO:0000256" key="4">
    <source>
        <dbReference type="ARBA" id="ARBA00022475"/>
    </source>
</evidence>
<evidence type="ECO:0000256" key="6">
    <source>
        <dbReference type="ARBA" id="ARBA00022840"/>
    </source>
</evidence>
<dbReference type="Proteomes" id="UP000031184">
    <property type="component" value="Unassembled WGS sequence"/>
</dbReference>
<dbReference type="InterPro" id="IPR003439">
    <property type="entry name" value="ABC_transporter-like_ATP-bd"/>
</dbReference>
<reference evidence="8 9" key="1">
    <citation type="submission" date="2013-08" db="EMBL/GenBank/DDBJ databases">
        <title>An opportunistic ruminal bacterium that causes liver abscesses in cattle.</title>
        <authorList>
            <person name="Benahmed F.H."/>
            <person name="Rasmussen M."/>
            <person name="Harbottle H."/>
            <person name="Soppet D."/>
            <person name="Nagaraja T.G."/>
            <person name="Davidson M."/>
        </authorList>
    </citation>
    <scope>NUCLEOTIDE SEQUENCE [LARGE SCALE GENOMIC DNA]</scope>
    <source>
        <strain evidence="8 9">B35</strain>
    </source>
</reference>
<dbReference type="InterPro" id="IPR050388">
    <property type="entry name" value="ABC_Ni/Peptide_Import"/>
</dbReference>
<accession>A0A017H7T4</accession>
<evidence type="ECO:0000256" key="3">
    <source>
        <dbReference type="ARBA" id="ARBA00022448"/>
    </source>
</evidence>
<dbReference type="GO" id="GO:0005886">
    <property type="term" value="C:plasma membrane"/>
    <property type="evidence" value="ECO:0007669"/>
    <property type="project" value="UniProtKB-SubCell"/>
</dbReference>
<dbReference type="GO" id="GO:0005524">
    <property type="term" value="F:ATP binding"/>
    <property type="evidence" value="ECO:0007669"/>
    <property type="project" value="UniProtKB-KW"/>
</dbReference>
<name>A0A017H7T4_9FUSO</name>
<dbReference type="OrthoDB" id="9802264at2"/>
<dbReference type="InterPro" id="IPR027417">
    <property type="entry name" value="P-loop_NTPase"/>
</dbReference>
<dbReference type="SMART" id="SM00382">
    <property type="entry name" value="AAA"/>
    <property type="match status" value="1"/>
</dbReference>
<evidence type="ECO:0000256" key="5">
    <source>
        <dbReference type="ARBA" id="ARBA00022741"/>
    </source>
</evidence>
<comment type="similarity">
    <text evidence="2">Belongs to the ABC transporter superfamily.</text>
</comment>
<keyword evidence="5" id="KW-0547">Nucleotide-binding</keyword>
<dbReference type="Gene3D" id="3.40.50.300">
    <property type="entry name" value="P-loop containing nucleotide triphosphate hydrolases"/>
    <property type="match status" value="1"/>
</dbReference>